<feature type="transmembrane region" description="Helical" evidence="1">
    <location>
        <begin position="371"/>
        <end position="394"/>
    </location>
</feature>
<dbReference type="OrthoDB" id="5150226at2"/>
<comment type="caution">
    <text evidence="2">The sequence shown here is derived from an EMBL/GenBank/DDBJ whole genome shotgun (WGS) entry which is preliminary data.</text>
</comment>
<accession>A0A7Z0WLF8</accession>
<dbReference type="AlphaFoldDB" id="A0A7Z0WLF8"/>
<protein>
    <recommendedName>
        <fullName evidence="4">KAP-like P-loop domain-containing protein</fullName>
    </recommendedName>
</protein>
<evidence type="ECO:0008006" key="4">
    <source>
        <dbReference type="Google" id="ProtNLM"/>
    </source>
</evidence>
<gene>
    <name evidence="2" type="ORF">BLA60_20675</name>
</gene>
<feature type="transmembrane region" description="Helical" evidence="1">
    <location>
        <begin position="311"/>
        <end position="328"/>
    </location>
</feature>
<proteinExistence type="predicted"/>
<evidence type="ECO:0000313" key="2">
    <source>
        <dbReference type="EMBL" id="OLF09009.1"/>
    </source>
</evidence>
<name>A0A7Z0WLF8_9PSEU</name>
<keyword evidence="1" id="KW-1133">Transmembrane helix</keyword>
<dbReference type="EMBL" id="MSIF01000010">
    <property type="protein sequence ID" value="OLF09009.1"/>
    <property type="molecule type" value="Genomic_DNA"/>
</dbReference>
<dbReference type="RefSeq" id="WP_075134600.1">
    <property type="nucleotide sequence ID" value="NZ_MSIF01000010.1"/>
</dbReference>
<reference evidence="2 3" key="1">
    <citation type="submission" date="2016-12" db="EMBL/GenBank/DDBJ databases">
        <title>The draft genome sequence of Actinophytocola xinjiangensis.</title>
        <authorList>
            <person name="Wang W."/>
            <person name="Yuan L."/>
        </authorList>
    </citation>
    <scope>NUCLEOTIDE SEQUENCE [LARGE SCALE GENOMIC DNA]</scope>
    <source>
        <strain evidence="2 3">CGMCC 4.4663</strain>
    </source>
</reference>
<keyword evidence="3" id="KW-1185">Reference proteome</keyword>
<feature type="transmembrane region" description="Helical" evidence="1">
    <location>
        <begin position="122"/>
        <end position="144"/>
    </location>
</feature>
<feature type="transmembrane region" description="Helical" evidence="1">
    <location>
        <begin position="96"/>
        <end position="116"/>
    </location>
</feature>
<evidence type="ECO:0000313" key="3">
    <source>
        <dbReference type="Proteomes" id="UP000185696"/>
    </source>
</evidence>
<keyword evidence="1" id="KW-0472">Membrane</keyword>
<dbReference type="Proteomes" id="UP000185696">
    <property type="component" value="Unassembled WGS sequence"/>
</dbReference>
<organism evidence="2 3">
    <name type="scientific">Actinophytocola xinjiangensis</name>
    <dbReference type="NCBI Taxonomy" id="485602"/>
    <lineage>
        <taxon>Bacteria</taxon>
        <taxon>Bacillati</taxon>
        <taxon>Actinomycetota</taxon>
        <taxon>Actinomycetes</taxon>
        <taxon>Pseudonocardiales</taxon>
        <taxon>Pseudonocardiaceae</taxon>
    </lineage>
</organism>
<dbReference type="SUPFAM" id="SSF52540">
    <property type="entry name" value="P-loop containing nucleoside triphosphate hydrolases"/>
    <property type="match status" value="1"/>
</dbReference>
<keyword evidence="1" id="KW-0812">Transmembrane</keyword>
<sequence>MTRPTADTTAAARSWLRSEQDLRSLLEKALEDPEIGLVLDRERISPAEASVVVLEDPAVLGALRTSRVRWKSLWEQPSQWPGLGLRSPRLAGAAPAVRVVVAGLIVVAYLALLTVADAATPLWADVLTFFGLFATVGVAVGLAAEDVWRISGSGRPSAAWQGYALNEILRPRLRQFLDERRGADHGTTLSLERVHDLYQDDDAPIVITESGQRLRRVLERSGSDAVAIAGYRGVGKTTSIAAAADGMFSDPGVAPPLAVVASAPSRYDARDFVLHLHAMLARKVVALTERLLRVRPPVPPRWRWRRVATRAGGLAVVLVVAFWVVAALENRSASRMLGILGTYLEALPRNAAELLWIFDDLPLDPALGTPAALLVVVVALAVVGFALDTATYLITRLGAALRTNARARTVPDVAALRVEAVRQLDRTRFLQTYTSGWSGKIGIPLGSSDLGWTRGRQRAEQQLTHPEVVEAFREFAGRSAAVLVRAGAVERILIAVDELDKIAEADRANEFVNDIKGIFGIEGCLFLVAVSEDAISAFERRGIPVRDEFDSAFTEMVRLDPFTLAESRRWMSRRLLGLQVPFGCLCHCLSGGLPRDLRRTTIDLIDVVDDTRRFDLESVASALIDRELDRKAHAFAAAVRRLDDTAEVTAHLADLLLIDEARRPVDLVALAERLAPGEDSAMPRTRWQSACFVLFCATVLEIFTNDVTAAGLDRGVALLARARAQLAVDPHVAWRMVGEVRERCGL</sequence>
<dbReference type="InterPro" id="IPR027417">
    <property type="entry name" value="P-loop_NTPase"/>
</dbReference>
<evidence type="ECO:0000256" key="1">
    <source>
        <dbReference type="SAM" id="Phobius"/>
    </source>
</evidence>